<name>A0ABZ0SQS7_9MICO</name>
<gene>
    <name evidence="5" type="ORF">SM116_08565</name>
</gene>
<dbReference type="InterPro" id="IPR012310">
    <property type="entry name" value="DNA_ligase_ATP-dep_cent"/>
</dbReference>
<comment type="catalytic activity">
    <reaction evidence="3">
        <text>ATP + (deoxyribonucleotide)n-3'-hydroxyl + 5'-phospho-(deoxyribonucleotide)m = (deoxyribonucleotide)n+m + AMP + diphosphate.</text>
        <dbReference type="EC" id="6.5.1.1"/>
    </reaction>
</comment>
<dbReference type="InterPro" id="IPR044119">
    <property type="entry name" value="Adenylation_LigC-like"/>
</dbReference>
<reference evidence="5 6" key="1">
    <citation type="submission" date="2023-11" db="EMBL/GenBank/DDBJ databases">
        <title>Genome sequence of Microbacterium rhizosphaerae KACC 19337.</title>
        <authorList>
            <person name="Choi H."/>
            <person name="Kim S."/>
            <person name="Kim Y."/>
            <person name="Kwon S.-W."/>
            <person name="Heo J."/>
        </authorList>
    </citation>
    <scope>NUCLEOTIDE SEQUENCE [LARGE SCALE GENOMIC DNA]</scope>
    <source>
        <strain evidence="5 6">KACC 19337</strain>
    </source>
</reference>
<protein>
    <submittedName>
        <fullName evidence="5">ATP-dependent DNA ligase</fullName>
    </submittedName>
</protein>
<comment type="similarity">
    <text evidence="1">Belongs to the ATP-dependent DNA ligase family.</text>
</comment>
<dbReference type="RefSeq" id="WP_320944015.1">
    <property type="nucleotide sequence ID" value="NZ_BAABEU010000007.1"/>
</dbReference>
<dbReference type="Pfam" id="PF01068">
    <property type="entry name" value="DNA_ligase_A_M"/>
    <property type="match status" value="1"/>
</dbReference>
<dbReference type="InterPro" id="IPR050191">
    <property type="entry name" value="ATP-dep_DNA_ligase"/>
</dbReference>
<feature type="domain" description="ATP-dependent DNA ligase family profile" evidence="4">
    <location>
        <begin position="111"/>
        <end position="239"/>
    </location>
</feature>
<dbReference type="Gene3D" id="3.30.470.30">
    <property type="entry name" value="DNA ligase/mRNA capping enzyme"/>
    <property type="match status" value="1"/>
</dbReference>
<evidence type="ECO:0000256" key="1">
    <source>
        <dbReference type="ARBA" id="ARBA00007572"/>
    </source>
</evidence>
<evidence type="ECO:0000259" key="4">
    <source>
        <dbReference type="PROSITE" id="PS50160"/>
    </source>
</evidence>
<dbReference type="InterPro" id="IPR012340">
    <property type="entry name" value="NA-bd_OB-fold"/>
</dbReference>
<proteinExistence type="inferred from homology"/>
<dbReference type="CDD" id="cd07905">
    <property type="entry name" value="Adenylation_DNA_ligase_LigC"/>
    <property type="match status" value="1"/>
</dbReference>
<evidence type="ECO:0000313" key="6">
    <source>
        <dbReference type="Proteomes" id="UP001323798"/>
    </source>
</evidence>
<evidence type="ECO:0000256" key="2">
    <source>
        <dbReference type="ARBA" id="ARBA00022598"/>
    </source>
</evidence>
<evidence type="ECO:0000313" key="5">
    <source>
        <dbReference type="EMBL" id="WPR91314.1"/>
    </source>
</evidence>
<dbReference type="Proteomes" id="UP001323798">
    <property type="component" value="Chromosome"/>
</dbReference>
<dbReference type="EMBL" id="CP139368">
    <property type="protein sequence ID" value="WPR91314.1"/>
    <property type="molecule type" value="Genomic_DNA"/>
</dbReference>
<dbReference type="Gene3D" id="2.40.50.140">
    <property type="entry name" value="Nucleic acid-binding proteins"/>
    <property type="match status" value="1"/>
</dbReference>
<dbReference type="PANTHER" id="PTHR45674">
    <property type="entry name" value="DNA LIGASE 1/3 FAMILY MEMBER"/>
    <property type="match status" value="1"/>
</dbReference>
<dbReference type="PANTHER" id="PTHR45674:SF4">
    <property type="entry name" value="DNA LIGASE 1"/>
    <property type="match status" value="1"/>
</dbReference>
<sequence>MIPASIRFPPEVVLARAADAIPAETALPGGCRFEPKWDGFRVTIVCDAVTSMWSRRGTDLTGIFPEIVAAARDQLPLQSIFDGELVIWRDERLAFDALLKRLSSGARRARSLARELPAHLVLFDVLALDGLDARRLRFDDRRELLVETLDAAAPPILLSPMTTDRAEAEAWSADMAAAGIEGLVVKGGAQPYRPGERLWVKVKRRETVDVVLGAVIGTIREPASIVVGAVLDGRLRVTGQSAPLNHGQAHTLGSLLAPPSRPHPWPTQLSQAALGRFRAGGDPTIMTLVEPVIAEVSADAARTAEAFRHTVRFQRLRPDLPVPDFTRE</sequence>
<dbReference type="GO" id="GO:0016874">
    <property type="term" value="F:ligase activity"/>
    <property type="evidence" value="ECO:0007669"/>
    <property type="project" value="UniProtKB-KW"/>
</dbReference>
<keyword evidence="6" id="KW-1185">Reference proteome</keyword>
<dbReference type="SUPFAM" id="SSF56091">
    <property type="entry name" value="DNA ligase/mRNA capping enzyme, catalytic domain"/>
    <property type="match status" value="1"/>
</dbReference>
<organism evidence="5 6">
    <name type="scientific">Microbacterium rhizosphaerae</name>
    <dbReference type="NCBI Taxonomy" id="1678237"/>
    <lineage>
        <taxon>Bacteria</taxon>
        <taxon>Bacillati</taxon>
        <taxon>Actinomycetota</taxon>
        <taxon>Actinomycetes</taxon>
        <taxon>Micrococcales</taxon>
        <taxon>Microbacteriaceae</taxon>
        <taxon>Microbacterium</taxon>
    </lineage>
</organism>
<keyword evidence="2 5" id="KW-0436">Ligase</keyword>
<accession>A0ABZ0SQS7</accession>
<dbReference type="PROSITE" id="PS50160">
    <property type="entry name" value="DNA_LIGASE_A3"/>
    <property type="match status" value="1"/>
</dbReference>
<evidence type="ECO:0000256" key="3">
    <source>
        <dbReference type="ARBA" id="ARBA00034003"/>
    </source>
</evidence>